<evidence type="ECO:0000256" key="1">
    <source>
        <dbReference type="SAM" id="SignalP"/>
    </source>
</evidence>
<dbReference type="Proteomes" id="UP001632038">
    <property type="component" value="Unassembled WGS sequence"/>
</dbReference>
<keyword evidence="1" id="KW-0732">Signal</keyword>
<evidence type="ECO:0000313" key="3">
    <source>
        <dbReference type="Proteomes" id="UP001632038"/>
    </source>
</evidence>
<feature type="chain" id="PRO_5044829159" evidence="1">
    <location>
        <begin position="27"/>
        <end position="73"/>
    </location>
</feature>
<reference evidence="3" key="1">
    <citation type="journal article" date="2024" name="IScience">
        <title>Strigolactones Initiate the Formation of Haustorium-like Structures in Castilleja.</title>
        <authorList>
            <person name="Buerger M."/>
            <person name="Peterson D."/>
            <person name="Chory J."/>
        </authorList>
    </citation>
    <scope>NUCLEOTIDE SEQUENCE [LARGE SCALE GENOMIC DNA]</scope>
</reference>
<keyword evidence="3" id="KW-1185">Reference proteome</keyword>
<sequence>MTVLSTKHIVLVTLLLLCFFSTSSQGRRSLSMKISQQPNEKGKMVVVKKELIENEDLGAMDYTPARKRTPIHN</sequence>
<dbReference type="InterPro" id="IPR049306">
    <property type="entry name" value="GLV1-2"/>
</dbReference>
<gene>
    <name evidence="2" type="ORF">CASFOL_042747</name>
</gene>
<feature type="signal peptide" evidence="1">
    <location>
        <begin position="1"/>
        <end position="26"/>
    </location>
</feature>
<accession>A0ABD3B879</accession>
<dbReference type="EMBL" id="JAVIJP010000129">
    <property type="protein sequence ID" value="KAL3613484.1"/>
    <property type="molecule type" value="Genomic_DNA"/>
</dbReference>
<proteinExistence type="predicted"/>
<dbReference type="Pfam" id="PF21529">
    <property type="entry name" value="GLV1-2"/>
    <property type="match status" value="1"/>
</dbReference>
<name>A0ABD3B879_9LAMI</name>
<protein>
    <submittedName>
        <fullName evidence="2">Uncharacterized protein</fullName>
    </submittedName>
</protein>
<dbReference type="AlphaFoldDB" id="A0ABD3B879"/>
<evidence type="ECO:0000313" key="2">
    <source>
        <dbReference type="EMBL" id="KAL3613484.1"/>
    </source>
</evidence>
<comment type="caution">
    <text evidence="2">The sequence shown here is derived from an EMBL/GenBank/DDBJ whole genome shotgun (WGS) entry which is preliminary data.</text>
</comment>
<organism evidence="2 3">
    <name type="scientific">Castilleja foliolosa</name>
    <dbReference type="NCBI Taxonomy" id="1961234"/>
    <lineage>
        <taxon>Eukaryota</taxon>
        <taxon>Viridiplantae</taxon>
        <taxon>Streptophyta</taxon>
        <taxon>Embryophyta</taxon>
        <taxon>Tracheophyta</taxon>
        <taxon>Spermatophyta</taxon>
        <taxon>Magnoliopsida</taxon>
        <taxon>eudicotyledons</taxon>
        <taxon>Gunneridae</taxon>
        <taxon>Pentapetalae</taxon>
        <taxon>asterids</taxon>
        <taxon>lamiids</taxon>
        <taxon>Lamiales</taxon>
        <taxon>Orobanchaceae</taxon>
        <taxon>Pedicularideae</taxon>
        <taxon>Castillejinae</taxon>
        <taxon>Castilleja</taxon>
    </lineage>
</organism>